<keyword evidence="2 7" id="KW-0813">Transport</keyword>
<keyword evidence="5 7" id="KW-1133">Transmembrane helix</keyword>
<dbReference type="PANTHER" id="PTHR43744">
    <property type="entry name" value="ABC TRANSPORTER PERMEASE PROTEIN MG189-RELATED-RELATED"/>
    <property type="match status" value="1"/>
</dbReference>
<accession>A0A6N2SCD8</accession>
<comment type="subcellular location">
    <subcellularLocation>
        <location evidence="1 7">Cell membrane</location>
        <topology evidence="1 7">Multi-pass membrane protein</topology>
    </subcellularLocation>
</comment>
<feature type="domain" description="ABC transmembrane type-1" evidence="8">
    <location>
        <begin position="71"/>
        <end position="261"/>
    </location>
</feature>
<dbReference type="SUPFAM" id="SSF161098">
    <property type="entry name" value="MetI-like"/>
    <property type="match status" value="1"/>
</dbReference>
<dbReference type="PROSITE" id="PS50928">
    <property type="entry name" value="ABC_TM1"/>
    <property type="match status" value="1"/>
</dbReference>
<feature type="transmembrane region" description="Helical" evidence="7">
    <location>
        <begin position="106"/>
        <end position="130"/>
    </location>
</feature>
<dbReference type="InterPro" id="IPR000515">
    <property type="entry name" value="MetI-like"/>
</dbReference>
<evidence type="ECO:0000259" key="8">
    <source>
        <dbReference type="PROSITE" id="PS50928"/>
    </source>
</evidence>
<dbReference type="CDD" id="cd06261">
    <property type="entry name" value="TM_PBP2"/>
    <property type="match status" value="1"/>
</dbReference>
<gene>
    <name evidence="9" type="primary">araQ_1</name>
    <name evidence="9" type="ORF">AULFYP135_00871</name>
</gene>
<feature type="transmembrane region" description="Helical" evidence="7">
    <location>
        <begin position="136"/>
        <end position="156"/>
    </location>
</feature>
<keyword evidence="3" id="KW-1003">Cell membrane</keyword>
<dbReference type="EMBL" id="CACRSL010000003">
    <property type="protein sequence ID" value="VYS90992.1"/>
    <property type="molecule type" value="Genomic_DNA"/>
</dbReference>
<dbReference type="GO" id="GO:0005886">
    <property type="term" value="C:plasma membrane"/>
    <property type="evidence" value="ECO:0007669"/>
    <property type="project" value="UniProtKB-SubCell"/>
</dbReference>
<evidence type="ECO:0000256" key="7">
    <source>
        <dbReference type="RuleBase" id="RU363032"/>
    </source>
</evidence>
<comment type="similarity">
    <text evidence="7">Belongs to the binding-protein-dependent transport system permease family.</text>
</comment>
<proteinExistence type="inferred from homology"/>
<protein>
    <submittedName>
        <fullName evidence="9">L-arabinose transport system permease protein AraQ</fullName>
    </submittedName>
</protein>
<evidence type="ECO:0000256" key="2">
    <source>
        <dbReference type="ARBA" id="ARBA00022448"/>
    </source>
</evidence>
<evidence type="ECO:0000256" key="6">
    <source>
        <dbReference type="ARBA" id="ARBA00023136"/>
    </source>
</evidence>
<sequence length="275" mass="31150">MKKRITFTSAGKLVFDVFLFLIFFLPFYWMVLTSIKTMGETLKMPPSFWVSNPQWENFVTAFNAIPFLNMLKNSLIVVFGTLFCQCITVIPAAYAFARYEFKGSKFLFGVTLATMMIPAQLIFLPVFLLFSQLGLINSYWSLILPSASSAFAIFMLRQTFKQVPEELLEAARLDNASEWTILRRIMLPIARPTVVTLALLTFISSWNDYFWPLVLTTNNTVRTLPVGIAALKAAEGGIKYHILMAGNVLLVIPVLAAFFIAQKQVIRAFTYMGEK</sequence>
<feature type="transmembrane region" description="Helical" evidence="7">
    <location>
        <begin position="12"/>
        <end position="31"/>
    </location>
</feature>
<dbReference type="Pfam" id="PF00528">
    <property type="entry name" value="BPD_transp_1"/>
    <property type="match status" value="1"/>
</dbReference>
<dbReference type="GO" id="GO:0055085">
    <property type="term" value="P:transmembrane transport"/>
    <property type="evidence" value="ECO:0007669"/>
    <property type="project" value="InterPro"/>
</dbReference>
<dbReference type="InterPro" id="IPR035906">
    <property type="entry name" value="MetI-like_sf"/>
</dbReference>
<reference evidence="9" key="1">
    <citation type="submission" date="2019-11" db="EMBL/GenBank/DDBJ databases">
        <authorList>
            <person name="Feng L."/>
        </authorList>
    </citation>
    <scope>NUCLEOTIDE SEQUENCE</scope>
    <source>
        <strain evidence="9">AundefinedLFYP135</strain>
    </source>
</reference>
<keyword evidence="4 7" id="KW-0812">Transmembrane</keyword>
<evidence type="ECO:0000256" key="5">
    <source>
        <dbReference type="ARBA" id="ARBA00022989"/>
    </source>
</evidence>
<evidence type="ECO:0000256" key="3">
    <source>
        <dbReference type="ARBA" id="ARBA00022475"/>
    </source>
</evidence>
<feature type="transmembrane region" description="Helical" evidence="7">
    <location>
        <begin position="75"/>
        <end position="94"/>
    </location>
</feature>
<name>A0A6N2SCD8_9FIRM</name>
<feature type="transmembrane region" description="Helical" evidence="7">
    <location>
        <begin position="189"/>
        <end position="206"/>
    </location>
</feature>
<dbReference type="AlphaFoldDB" id="A0A6N2SCD8"/>
<organism evidence="9">
    <name type="scientific">uncultured Anaerotruncus sp</name>
    <dbReference type="NCBI Taxonomy" id="905011"/>
    <lineage>
        <taxon>Bacteria</taxon>
        <taxon>Bacillati</taxon>
        <taxon>Bacillota</taxon>
        <taxon>Clostridia</taxon>
        <taxon>Eubacteriales</taxon>
        <taxon>Oscillospiraceae</taxon>
        <taxon>Anaerotruncus</taxon>
        <taxon>environmental samples</taxon>
    </lineage>
</organism>
<keyword evidence="6 7" id="KW-0472">Membrane</keyword>
<feature type="transmembrane region" description="Helical" evidence="7">
    <location>
        <begin position="240"/>
        <end position="261"/>
    </location>
</feature>
<dbReference type="PANTHER" id="PTHR43744:SF12">
    <property type="entry name" value="ABC TRANSPORTER PERMEASE PROTEIN MG189-RELATED"/>
    <property type="match status" value="1"/>
</dbReference>
<evidence type="ECO:0000313" key="9">
    <source>
        <dbReference type="EMBL" id="VYS90992.1"/>
    </source>
</evidence>
<evidence type="ECO:0000256" key="1">
    <source>
        <dbReference type="ARBA" id="ARBA00004651"/>
    </source>
</evidence>
<evidence type="ECO:0000256" key="4">
    <source>
        <dbReference type="ARBA" id="ARBA00022692"/>
    </source>
</evidence>
<dbReference type="Gene3D" id="1.10.3720.10">
    <property type="entry name" value="MetI-like"/>
    <property type="match status" value="1"/>
</dbReference>